<proteinExistence type="predicted"/>
<organism evidence="2 3">
    <name type="scientific">Pseudonocardia ammonioxydans</name>
    <dbReference type="NCBI Taxonomy" id="260086"/>
    <lineage>
        <taxon>Bacteria</taxon>
        <taxon>Bacillati</taxon>
        <taxon>Actinomycetota</taxon>
        <taxon>Actinomycetes</taxon>
        <taxon>Pseudonocardiales</taxon>
        <taxon>Pseudonocardiaceae</taxon>
        <taxon>Pseudonocardia</taxon>
    </lineage>
</organism>
<evidence type="ECO:0000256" key="1">
    <source>
        <dbReference type="SAM" id="MobiDB-lite"/>
    </source>
</evidence>
<evidence type="ECO:0000313" key="3">
    <source>
        <dbReference type="Proteomes" id="UP000199614"/>
    </source>
</evidence>
<dbReference type="RefSeq" id="WP_093347860.1">
    <property type="nucleotide sequence ID" value="NZ_FOUY01000024.1"/>
</dbReference>
<reference evidence="2 3" key="1">
    <citation type="submission" date="2016-10" db="EMBL/GenBank/DDBJ databases">
        <authorList>
            <person name="de Groot N.N."/>
        </authorList>
    </citation>
    <scope>NUCLEOTIDE SEQUENCE [LARGE SCALE GENOMIC DNA]</scope>
    <source>
        <strain evidence="2 3">CGMCC 4.1877</strain>
    </source>
</reference>
<dbReference type="EMBL" id="FOUY01000024">
    <property type="protein sequence ID" value="SFN91188.1"/>
    <property type="molecule type" value="Genomic_DNA"/>
</dbReference>
<gene>
    <name evidence="2" type="ORF">SAMN05216207_102447</name>
</gene>
<evidence type="ECO:0000313" key="2">
    <source>
        <dbReference type="EMBL" id="SFN91188.1"/>
    </source>
</evidence>
<dbReference type="AlphaFoldDB" id="A0A1I5CW74"/>
<name>A0A1I5CW74_PSUAM</name>
<dbReference type="Proteomes" id="UP000199614">
    <property type="component" value="Unassembled WGS sequence"/>
</dbReference>
<accession>A0A1I5CW74</accession>
<feature type="region of interest" description="Disordered" evidence="1">
    <location>
        <begin position="1"/>
        <end position="20"/>
    </location>
</feature>
<protein>
    <submittedName>
        <fullName evidence="2">Uncharacterized protein</fullName>
    </submittedName>
</protein>
<sequence>MAENDETVTLKPGERAPVSGFYDCDAGGGHRWSTDVKGHPMLPLPEECTGAVWRLAQQRPSS</sequence>
<keyword evidence="3" id="KW-1185">Reference proteome</keyword>
<dbReference type="STRING" id="260086.SAMN05216207_102447"/>
<dbReference type="OrthoDB" id="4303490at2"/>